<keyword evidence="3" id="KW-0804">Transcription</keyword>
<dbReference type="InterPro" id="IPR000524">
    <property type="entry name" value="Tscrpt_reg_HTH_GntR"/>
</dbReference>
<organism evidence="5 6">
    <name type="scientific">Catenulispora pinistramenti</name>
    <dbReference type="NCBI Taxonomy" id="2705254"/>
    <lineage>
        <taxon>Bacteria</taxon>
        <taxon>Bacillati</taxon>
        <taxon>Actinomycetota</taxon>
        <taxon>Actinomycetes</taxon>
        <taxon>Catenulisporales</taxon>
        <taxon>Catenulisporaceae</taxon>
        <taxon>Catenulispora</taxon>
    </lineage>
</organism>
<dbReference type="InterPro" id="IPR050679">
    <property type="entry name" value="Bact_HTH_transcr_reg"/>
</dbReference>
<dbReference type="RefSeq" id="WP_212006984.1">
    <property type="nucleotide sequence ID" value="NZ_JAAFYZ010000002.1"/>
</dbReference>
<protein>
    <submittedName>
        <fullName evidence="5">GntR family transcriptional regulator</fullName>
    </submittedName>
</protein>
<dbReference type="InterPro" id="IPR036388">
    <property type="entry name" value="WH-like_DNA-bd_sf"/>
</dbReference>
<dbReference type="PANTHER" id="PTHR44846:SF17">
    <property type="entry name" value="GNTR-FAMILY TRANSCRIPTIONAL REGULATOR"/>
    <property type="match status" value="1"/>
</dbReference>
<dbReference type="Gene3D" id="1.10.10.10">
    <property type="entry name" value="Winged helix-like DNA-binding domain superfamily/Winged helix DNA-binding domain"/>
    <property type="match status" value="1"/>
</dbReference>
<keyword evidence="6" id="KW-1185">Reference proteome</keyword>
<dbReference type="InterPro" id="IPR036390">
    <property type="entry name" value="WH_DNA-bd_sf"/>
</dbReference>
<dbReference type="EMBL" id="JAAFYZ010000002">
    <property type="protein sequence ID" value="MBS2545317.1"/>
    <property type="molecule type" value="Genomic_DNA"/>
</dbReference>
<evidence type="ECO:0000256" key="2">
    <source>
        <dbReference type="ARBA" id="ARBA00023125"/>
    </source>
</evidence>
<dbReference type="SUPFAM" id="SSF64288">
    <property type="entry name" value="Chorismate lyase-like"/>
    <property type="match status" value="1"/>
</dbReference>
<gene>
    <name evidence="5" type="ORF">KGQ19_00395</name>
</gene>
<comment type="caution">
    <text evidence="5">The sequence shown here is derived from an EMBL/GenBank/DDBJ whole genome shotgun (WGS) entry which is preliminary data.</text>
</comment>
<sequence length="243" mass="25535">MAPTLHEQITGQLREQMEDGTLPPGAPVPSSRALADQWGCSRVTASDALRALARDGQILDRKGLGFFVTDTPVARPAGRRAAGTARVDGALPFKILGRPGYRVPPPHVAAALGIAEDEEALARIRLLHLPGGEPVSVVTAWFARSVAERCELLHRTAPIPGGTTRHITARTGLRPVLGRDVTTPTVAADLAADVRTALGLAAEAAVLVVLHIAQTADDTAVVVEEGFTGGGFAERVDEYPMDV</sequence>
<reference evidence="5 6" key="1">
    <citation type="submission" date="2020-02" db="EMBL/GenBank/DDBJ databases">
        <title>Acidophilic actinobacteria isolated from forest soil.</title>
        <authorList>
            <person name="Golinska P."/>
        </authorList>
    </citation>
    <scope>NUCLEOTIDE SEQUENCE [LARGE SCALE GENOMIC DNA]</scope>
    <source>
        <strain evidence="5 6">NL8</strain>
    </source>
</reference>
<dbReference type="CDD" id="cd07377">
    <property type="entry name" value="WHTH_GntR"/>
    <property type="match status" value="1"/>
</dbReference>
<keyword evidence="1" id="KW-0805">Transcription regulation</keyword>
<dbReference type="SMART" id="SM00866">
    <property type="entry name" value="UTRA"/>
    <property type="match status" value="1"/>
</dbReference>
<dbReference type="Proteomes" id="UP000730482">
    <property type="component" value="Unassembled WGS sequence"/>
</dbReference>
<evidence type="ECO:0000313" key="5">
    <source>
        <dbReference type="EMBL" id="MBS2545317.1"/>
    </source>
</evidence>
<keyword evidence="2" id="KW-0238">DNA-binding</keyword>
<dbReference type="Pfam" id="PF07702">
    <property type="entry name" value="UTRA"/>
    <property type="match status" value="1"/>
</dbReference>
<dbReference type="PROSITE" id="PS50949">
    <property type="entry name" value="HTH_GNTR"/>
    <property type="match status" value="1"/>
</dbReference>
<evidence type="ECO:0000256" key="1">
    <source>
        <dbReference type="ARBA" id="ARBA00023015"/>
    </source>
</evidence>
<dbReference type="PANTHER" id="PTHR44846">
    <property type="entry name" value="MANNOSYL-D-GLYCERATE TRANSPORT/METABOLISM SYSTEM REPRESSOR MNGR-RELATED"/>
    <property type="match status" value="1"/>
</dbReference>
<evidence type="ECO:0000256" key="3">
    <source>
        <dbReference type="ARBA" id="ARBA00023163"/>
    </source>
</evidence>
<evidence type="ECO:0000313" key="6">
    <source>
        <dbReference type="Proteomes" id="UP000730482"/>
    </source>
</evidence>
<dbReference type="Pfam" id="PF00392">
    <property type="entry name" value="GntR"/>
    <property type="match status" value="1"/>
</dbReference>
<feature type="domain" description="HTH gntR-type" evidence="4">
    <location>
        <begin position="3"/>
        <end position="71"/>
    </location>
</feature>
<name>A0ABS5KH09_9ACTN</name>
<dbReference type="InterPro" id="IPR011663">
    <property type="entry name" value="UTRA"/>
</dbReference>
<dbReference type="PRINTS" id="PR00035">
    <property type="entry name" value="HTHGNTR"/>
</dbReference>
<dbReference type="Gene3D" id="3.40.1410.10">
    <property type="entry name" value="Chorismate lyase-like"/>
    <property type="match status" value="1"/>
</dbReference>
<proteinExistence type="predicted"/>
<accession>A0ABS5KH09</accession>
<dbReference type="SUPFAM" id="SSF46785">
    <property type="entry name" value="Winged helix' DNA-binding domain"/>
    <property type="match status" value="1"/>
</dbReference>
<evidence type="ECO:0000259" key="4">
    <source>
        <dbReference type="PROSITE" id="PS50949"/>
    </source>
</evidence>
<dbReference type="SMART" id="SM00345">
    <property type="entry name" value="HTH_GNTR"/>
    <property type="match status" value="1"/>
</dbReference>
<dbReference type="InterPro" id="IPR028978">
    <property type="entry name" value="Chorismate_lyase_/UTRA_dom_sf"/>
</dbReference>